<dbReference type="FunFam" id="2.40.30.10:FF:000034">
    <property type="entry name" value="Flavohemoprotein"/>
    <property type="match status" value="1"/>
</dbReference>
<evidence type="ECO:0000256" key="12">
    <source>
        <dbReference type="ARBA" id="ARBA00023004"/>
    </source>
</evidence>
<gene>
    <name evidence="19" type="primary">YHB1_1</name>
    <name evidence="19" type="ORF">GRS66_002047</name>
</gene>
<dbReference type="InterPro" id="IPR039261">
    <property type="entry name" value="FNR_nucleotide-bd"/>
</dbReference>
<keyword evidence="12" id="KW-0408">Iron</keyword>
<dbReference type="SUPFAM" id="SSF46458">
    <property type="entry name" value="Globin-like"/>
    <property type="match status" value="1"/>
</dbReference>
<proteinExistence type="inferred from homology"/>
<dbReference type="SUPFAM" id="SSF52343">
    <property type="entry name" value="Ferredoxin reductase-like, C-terminal NADP-linked domain"/>
    <property type="match status" value="1"/>
</dbReference>
<dbReference type="Pfam" id="PF00042">
    <property type="entry name" value="Globin"/>
    <property type="match status" value="1"/>
</dbReference>
<dbReference type="GO" id="GO:0009636">
    <property type="term" value="P:response to toxic substance"/>
    <property type="evidence" value="ECO:0007669"/>
    <property type="project" value="UniProtKB-KW"/>
</dbReference>
<evidence type="ECO:0000256" key="9">
    <source>
        <dbReference type="ARBA" id="ARBA00022827"/>
    </source>
</evidence>
<evidence type="ECO:0000256" key="1">
    <source>
        <dbReference type="ARBA" id="ARBA00001970"/>
    </source>
</evidence>
<evidence type="ECO:0000256" key="11">
    <source>
        <dbReference type="ARBA" id="ARBA00023002"/>
    </source>
</evidence>
<dbReference type="EC" id="1.14.12.17" evidence="4"/>
<keyword evidence="13" id="KW-0520">NAD</keyword>
<dbReference type="GO" id="GO:0046210">
    <property type="term" value="P:nitric oxide catabolic process"/>
    <property type="evidence" value="ECO:0007669"/>
    <property type="project" value="TreeGrafter"/>
</dbReference>
<evidence type="ECO:0000256" key="14">
    <source>
        <dbReference type="ARBA" id="ARBA00048649"/>
    </source>
</evidence>
<evidence type="ECO:0000256" key="10">
    <source>
        <dbReference type="ARBA" id="ARBA00022857"/>
    </source>
</evidence>
<dbReference type="Pfam" id="PF00175">
    <property type="entry name" value="NAD_binding_1"/>
    <property type="match status" value="1"/>
</dbReference>
<evidence type="ECO:0000259" key="17">
    <source>
        <dbReference type="PROSITE" id="PS01033"/>
    </source>
</evidence>
<keyword evidence="7" id="KW-0285">Flavoprotein</keyword>
<dbReference type="FunFam" id="3.40.50.80:FF:000010">
    <property type="entry name" value="Flavohemoprotein"/>
    <property type="match status" value="1"/>
</dbReference>
<evidence type="ECO:0000256" key="5">
    <source>
        <dbReference type="ARBA" id="ARBA00022575"/>
    </source>
</evidence>
<dbReference type="Gene3D" id="1.10.490.10">
    <property type="entry name" value="Globins"/>
    <property type="match status" value="1"/>
</dbReference>
<keyword evidence="9" id="KW-0274">FAD</keyword>
<dbReference type="InterPro" id="IPR009050">
    <property type="entry name" value="Globin-like_sf"/>
</dbReference>
<evidence type="ECO:0000313" key="20">
    <source>
        <dbReference type="Proteomes" id="UP000501346"/>
    </source>
</evidence>
<comment type="catalytic activity">
    <reaction evidence="14">
        <text>2 nitric oxide + NADH + 2 O2 = 2 nitrate + NAD(+) + H(+)</text>
        <dbReference type="Rhea" id="RHEA:19469"/>
        <dbReference type="ChEBI" id="CHEBI:15378"/>
        <dbReference type="ChEBI" id="CHEBI:15379"/>
        <dbReference type="ChEBI" id="CHEBI:16480"/>
        <dbReference type="ChEBI" id="CHEBI:17632"/>
        <dbReference type="ChEBI" id="CHEBI:57540"/>
        <dbReference type="ChEBI" id="CHEBI:57945"/>
        <dbReference type="EC" id="1.14.12.17"/>
    </reaction>
</comment>
<dbReference type="GO" id="GO:0071500">
    <property type="term" value="P:cellular response to nitrosative stress"/>
    <property type="evidence" value="ECO:0007669"/>
    <property type="project" value="TreeGrafter"/>
</dbReference>
<reference evidence="19 20" key="1">
    <citation type="journal article" date="2019" name="BMC Genomics">
        <title>Chromosome level assembly and comparative genome analysis confirm lager-brewing yeasts originated from a single hybridization.</title>
        <authorList>
            <person name="Salazar A.N."/>
            <person name="Gorter de Vries A.R."/>
            <person name="van den Broek M."/>
            <person name="Brouwers N."/>
            <person name="de la Torre Cortes P."/>
            <person name="Kuijpers N.G.A."/>
            <person name="Daran J.G."/>
            <person name="Abeel T."/>
        </authorList>
    </citation>
    <scope>NUCLEOTIDE SEQUENCE [LARGE SCALE GENOMIC DNA]</scope>
    <source>
        <strain evidence="19 20">CBS 1483</strain>
    </source>
</reference>
<organism evidence="19 20">
    <name type="scientific">Saccharomyces pastorianus</name>
    <name type="common">Lager yeast</name>
    <name type="synonym">Saccharomyces cerevisiae x Saccharomyces eubayanus</name>
    <dbReference type="NCBI Taxonomy" id="27292"/>
    <lineage>
        <taxon>Eukaryota</taxon>
        <taxon>Fungi</taxon>
        <taxon>Dikarya</taxon>
        <taxon>Ascomycota</taxon>
        <taxon>Saccharomycotina</taxon>
        <taxon>Saccharomycetes</taxon>
        <taxon>Saccharomycetales</taxon>
        <taxon>Saccharomycetaceae</taxon>
        <taxon>Saccharomyces</taxon>
    </lineage>
</organism>
<dbReference type="AlphaFoldDB" id="A0A6C1DU84"/>
<keyword evidence="20" id="KW-1185">Reference proteome</keyword>
<dbReference type="PROSITE" id="PS01033">
    <property type="entry name" value="GLOBIN"/>
    <property type="match status" value="1"/>
</dbReference>
<keyword evidence="8" id="KW-0479">Metal-binding</keyword>
<dbReference type="CDD" id="cd06184">
    <property type="entry name" value="flavohem_like_fad_nad_binding"/>
    <property type="match status" value="1"/>
</dbReference>
<evidence type="ECO:0000256" key="4">
    <source>
        <dbReference type="ARBA" id="ARBA00012229"/>
    </source>
</evidence>
<dbReference type="GO" id="GO:0019825">
    <property type="term" value="F:oxygen binding"/>
    <property type="evidence" value="ECO:0007669"/>
    <property type="project" value="InterPro"/>
</dbReference>
<accession>A0A6C1DU84</accession>
<dbReference type="SUPFAM" id="SSF63380">
    <property type="entry name" value="Riboflavin synthase domain-like"/>
    <property type="match status" value="1"/>
</dbReference>
<keyword evidence="6" id="KW-0349">Heme</keyword>
<evidence type="ECO:0000256" key="15">
    <source>
        <dbReference type="ARBA" id="ARBA00049433"/>
    </source>
</evidence>
<evidence type="ECO:0000256" key="6">
    <source>
        <dbReference type="ARBA" id="ARBA00022617"/>
    </source>
</evidence>
<evidence type="ECO:0000256" key="3">
    <source>
        <dbReference type="ARBA" id="ARBA00006401"/>
    </source>
</evidence>
<dbReference type="GO" id="GO:0008941">
    <property type="term" value="F:nitric oxide dioxygenase NAD(P)H activity"/>
    <property type="evidence" value="ECO:0007669"/>
    <property type="project" value="UniProtKB-EC"/>
</dbReference>
<evidence type="ECO:0000256" key="7">
    <source>
        <dbReference type="ARBA" id="ARBA00022630"/>
    </source>
</evidence>
<evidence type="ECO:0000313" key="19">
    <source>
        <dbReference type="EMBL" id="QID79754.1"/>
    </source>
</evidence>
<name>A0A6C1DU84_SACPS</name>
<dbReference type="InterPro" id="IPR001433">
    <property type="entry name" value="OxRdtase_FAD/NAD-bd"/>
</dbReference>
<dbReference type="GO" id="GO:0046872">
    <property type="term" value="F:metal ion binding"/>
    <property type="evidence" value="ECO:0007669"/>
    <property type="project" value="UniProtKB-KW"/>
</dbReference>
<dbReference type="InterPro" id="IPR017927">
    <property type="entry name" value="FAD-bd_FR_type"/>
</dbReference>
<comment type="cofactor">
    <cofactor evidence="2">
        <name>FAD</name>
        <dbReference type="ChEBI" id="CHEBI:57692"/>
    </cofactor>
</comment>
<dbReference type="InterPro" id="IPR012292">
    <property type="entry name" value="Globin/Proto"/>
</dbReference>
<sequence length="399" mass="44647">MLAEKTRSIIKATVPVLEQQGTVITRTFYKNMLTEHTELLNIFNRTNQKVGAQPNALATTVLAAAKNIDDLSVLMDHVKQIGHKHRALQIKPEHYPIVGEYLLKAIKEVLGDAATPEIINAWGEAYQAIADIFITVEKKMYEEALWPGWKPFEITAKEYVASDIVEFTVKPKFGSGIELESLPITPGQYITVNTHPIRQENQYDALRHYSLCSASTKNGLRFAVKMEAARENFPAGLVSEYLHKDAKVGDEIKLSAPAGDFAINKELIHQNEVPLVLLSSGVGVTPLLAMLEEQVKCNPNRPIYWIQSSYDEKTQAFKKHVDELLAECANVDKIIVHTDTEPLIDAAFLKEKSPAHADVYTCGSVAFMQAMIGHLKELEHRDDMIHYEPFGPKMSTVQV</sequence>
<dbReference type="InterPro" id="IPR008333">
    <property type="entry name" value="Cbr1-like_FAD-bd_dom"/>
</dbReference>
<dbReference type="Gene3D" id="3.40.50.80">
    <property type="entry name" value="Nucleotide-binding domain of ferredoxin-NADP reductase (FNR) module"/>
    <property type="match status" value="1"/>
</dbReference>
<dbReference type="EMBL" id="CP048988">
    <property type="protein sequence ID" value="QID79754.1"/>
    <property type="molecule type" value="Genomic_DNA"/>
</dbReference>
<comment type="function">
    <text evidence="16">In the presence of oxygen and NADH, it has NADH oxidase activity, which leads to the generation of superoxide and H(2)O(2). Under anaerobic conditions, it also exhibits nitric oxide reductase and FAD reductase activities. However, all these reactions are much lower than NOD activity.</text>
</comment>
<evidence type="ECO:0000256" key="13">
    <source>
        <dbReference type="ARBA" id="ARBA00023027"/>
    </source>
</evidence>
<keyword evidence="10" id="KW-0521">NADP</keyword>
<keyword evidence="11" id="KW-0560">Oxidoreductase</keyword>
<feature type="domain" description="Globin" evidence="17">
    <location>
        <begin position="1"/>
        <end position="138"/>
    </location>
</feature>
<dbReference type="PANTHER" id="PTHR43396:SF3">
    <property type="entry name" value="FLAVOHEMOPROTEIN"/>
    <property type="match status" value="1"/>
</dbReference>
<comment type="catalytic activity">
    <reaction evidence="15">
        <text>2 nitric oxide + NADPH + 2 O2 = 2 nitrate + NADP(+) + H(+)</text>
        <dbReference type="Rhea" id="RHEA:19465"/>
        <dbReference type="ChEBI" id="CHEBI:15378"/>
        <dbReference type="ChEBI" id="CHEBI:15379"/>
        <dbReference type="ChEBI" id="CHEBI:16480"/>
        <dbReference type="ChEBI" id="CHEBI:17632"/>
        <dbReference type="ChEBI" id="CHEBI:57783"/>
        <dbReference type="ChEBI" id="CHEBI:58349"/>
        <dbReference type="EC" id="1.14.12.17"/>
    </reaction>
</comment>
<keyword evidence="5" id="KW-0216">Detoxification</keyword>
<dbReference type="Proteomes" id="UP000501346">
    <property type="component" value="Chromosome ScVII"/>
</dbReference>
<dbReference type="Pfam" id="PF00970">
    <property type="entry name" value="FAD_binding_6"/>
    <property type="match status" value="1"/>
</dbReference>
<dbReference type="InterPro" id="IPR000971">
    <property type="entry name" value="Globin"/>
</dbReference>
<protein>
    <recommendedName>
        <fullName evidence="4">nitric oxide dioxygenase</fullName>
        <ecNumber evidence="4">1.14.12.17</ecNumber>
    </recommendedName>
</protein>
<dbReference type="GO" id="GO:0071949">
    <property type="term" value="F:FAD binding"/>
    <property type="evidence" value="ECO:0007669"/>
    <property type="project" value="TreeGrafter"/>
</dbReference>
<evidence type="ECO:0000256" key="16">
    <source>
        <dbReference type="ARBA" id="ARBA00056398"/>
    </source>
</evidence>
<evidence type="ECO:0000256" key="8">
    <source>
        <dbReference type="ARBA" id="ARBA00022723"/>
    </source>
</evidence>
<dbReference type="InterPro" id="IPR017938">
    <property type="entry name" value="Riboflavin_synthase-like_b-brl"/>
</dbReference>
<comment type="cofactor">
    <cofactor evidence="1">
        <name>heme b</name>
        <dbReference type="ChEBI" id="CHEBI:60344"/>
    </cofactor>
</comment>
<comment type="similarity">
    <text evidence="3">In the C-terminal section; belongs to the flavoprotein pyridine nucleotide cytochrome reductase family.</text>
</comment>
<dbReference type="PANTHER" id="PTHR43396">
    <property type="entry name" value="FLAVOHEMOPROTEIN"/>
    <property type="match status" value="1"/>
</dbReference>
<dbReference type="GO" id="GO:0020037">
    <property type="term" value="F:heme binding"/>
    <property type="evidence" value="ECO:0007669"/>
    <property type="project" value="InterPro"/>
</dbReference>
<dbReference type="Gene3D" id="2.40.30.10">
    <property type="entry name" value="Translation factors"/>
    <property type="match status" value="1"/>
</dbReference>
<evidence type="ECO:0000256" key="2">
    <source>
        <dbReference type="ARBA" id="ARBA00001974"/>
    </source>
</evidence>
<dbReference type="FunFam" id="1.10.490.10:FF:000003">
    <property type="entry name" value="Flavohemoprotein"/>
    <property type="match status" value="1"/>
</dbReference>
<dbReference type="CDD" id="cd14777">
    <property type="entry name" value="Yhb1-globin-like"/>
    <property type="match status" value="1"/>
</dbReference>
<dbReference type="PROSITE" id="PS51384">
    <property type="entry name" value="FAD_FR"/>
    <property type="match status" value="1"/>
</dbReference>
<dbReference type="OrthoDB" id="436496at2759"/>
<evidence type="ECO:0000259" key="18">
    <source>
        <dbReference type="PROSITE" id="PS51384"/>
    </source>
</evidence>
<feature type="domain" description="FAD-binding FR-type" evidence="18">
    <location>
        <begin position="147"/>
        <end position="264"/>
    </location>
</feature>